<organism evidence="1 2">
    <name type="scientific">Pseudolycoriella hygida</name>
    <dbReference type="NCBI Taxonomy" id="35572"/>
    <lineage>
        <taxon>Eukaryota</taxon>
        <taxon>Metazoa</taxon>
        <taxon>Ecdysozoa</taxon>
        <taxon>Arthropoda</taxon>
        <taxon>Hexapoda</taxon>
        <taxon>Insecta</taxon>
        <taxon>Pterygota</taxon>
        <taxon>Neoptera</taxon>
        <taxon>Endopterygota</taxon>
        <taxon>Diptera</taxon>
        <taxon>Nematocera</taxon>
        <taxon>Sciaroidea</taxon>
        <taxon>Sciaridae</taxon>
        <taxon>Pseudolycoriella</taxon>
    </lineage>
</organism>
<comment type="caution">
    <text evidence="1">The sequence shown here is derived from an EMBL/GenBank/DDBJ whole genome shotgun (WGS) entry which is preliminary data.</text>
</comment>
<proteinExistence type="predicted"/>
<feature type="non-terminal residue" evidence="1">
    <location>
        <position position="137"/>
    </location>
</feature>
<reference evidence="1" key="1">
    <citation type="submission" date="2022-07" db="EMBL/GenBank/DDBJ databases">
        <authorList>
            <person name="Trinca V."/>
            <person name="Uliana J.V.C."/>
            <person name="Torres T.T."/>
            <person name="Ward R.J."/>
            <person name="Monesi N."/>
        </authorList>
    </citation>
    <scope>NUCLEOTIDE SEQUENCE</scope>
    <source>
        <strain evidence="1">HSMRA1968</strain>
        <tissue evidence="1">Whole embryos</tissue>
    </source>
</reference>
<feature type="non-terminal residue" evidence="1">
    <location>
        <position position="1"/>
    </location>
</feature>
<dbReference type="OrthoDB" id="8195814at2759"/>
<dbReference type="AlphaFoldDB" id="A0A9Q0S5T8"/>
<accession>A0A9Q0S5T8</accession>
<sequence>SLFTAYSRTTYFKDINTLEELDKSGLPIGTTSANLKDLFSGVGTAVWESLKSKFSVLTGRGVIVRTSIDRDICCLERLADIHVIISTRYELNDGTVLLHAVKECPRSYYLSYIAKKGWPFKPVFDNVIQRYFEGGKC</sequence>
<name>A0A9Q0S5T8_9DIPT</name>
<dbReference type="EMBL" id="WJQU01000001">
    <property type="protein sequence ID" value="KAJ6646224.1"/>
    <property type="molecule type" value="Genomic_DNA"/>
</dbReference>
<evidence type="ECO:0000313" key="2">
    <source>
        <dbReference type="Proteomes" id="UP001151699"/>
    </source>
</evidence>
<keyword evidence="2" id="KW-1185">Reference proteome</keyword>
<protein>
    <submittedName>
        <fullName evidence="1">Uncharacterized protein</fullName>
    </submittedName>
</protein>
<dbReference type="Proteomes" id="UP001151699">
    <property type="component" value="Chromosome A"/>
</dbReference>
<evidence type="ECO:0000313" key="1">
    <source>
        <dbReference type="EMBL" id="KAJ6646224.1"/>
    </source>
</evidence>
<gene>
    <name evidence="1" type="ORF">Bhyg_01435</name>
</gene>